<dbReference type="GO" id="GO:0006233">
    <property type="term" value="P:dTDP biosynthetic process"/>
    <property type="evidence" value="ECO:0007669"/>
    <property type="project" value="InterPro"/>
</dbReference>
<evidence type="ECO:0000313" key="18">
    <source>
        <dbReference type="EMBL" id="QRM17154.1"/>
    </source>
</evidence>
<evidence type="ECO:0000256" key="3">
    <source>
        <dbReference type="ARBA" id="ARBA00012980"/>
    </source>
</evidence>
<sequence>MWRRLLMMATDSAHTATAAIKIGRLIAVEGCDRTGKSTLCARLAETWPESITAVHFPKMEGTFTGSVLRTAFKTPFVRSNPRIMHLLFSANRWELMDFIGAELAKGKIVVCDRYFGSGLAYSMVKGLDQEWCEGPDRRLIQPDATIYLDAPLSALMKRKDWGADTVFETEEFQSKLIPIYDKLAREKRWTRIDADLLDADAVYTLVEGYIFKHQLRLESFV</sequence>
<keyword evidence="7 15" id="KW-0418">Kinase</keyword>
<evidence type="ECO:0000313" key="19">
    <source>
        <dbReference type="Proteomes" id="UP000011239"/>
    </source>
</evidence>
<dbReference type="CDD" id="cd01672">
    <property type="entry name" value="TMPK"/>
    <property type="match status" value="1"/>
</dbReference>
<feature type="domain" description="Thymidylate kinase-like" evidence="10">
    <location>
        <begin position="28"/>
        <end position="195"/>
    </location>
</feature>
<evidence type="ECO:0000313" key="12">
    <source>
        <dbReference type="EMBL" id="QRM16370.1"/>
    </source>
</evidence>
<keyword evidence="5" id="KW-0545">Nucleotide biosynthesis</keyword>
<dbReference type="KEGG" id="vg:8683509"/>
<proteinExistence type="inferred from homology"/>
<comment type="pathway">
    <text evidence="1">Pyrimidine metabolism; dTTP biosynthesis.</text>
</comment>
<dbReference type="PROSITE" id="PS01331">
    <property type="entry name" value="THYMIDYLATE_KINASE"/>
    <property type="match status" value="1"/>
</dbReference>
<dbReference type="HAMAP" id="MF_00165">
    <property type="entry name" value="Thymidylate_kinase"/>
    <property type="match status" value="1"/>
</dbReference>
<dbReference type="InterPro" id="IPR018095">
    <property type="entry name" value="Thymidylate_kin_CS"/>
</dbReference>
<dbReference type="Gene3D" id="3.40.50.300">
    <property type="entry name" value="P-loop containing nucleotide triphosphate hydrolases"/>
    <property type="match status" value="1"/>
</dbReference>
<dbReference type="UniPathway" id="UPA00575"/>
<dbReference type="Pfam" id="PF02223">
    <property type="entry name" value="Thymidylate_kin"/>
    <property type="match status" value="1"/>
</dbReference>
<evidence type="ECO:0000313" key="17">
    <source>
        <dbReference type="EMBL" id="QRM17023.1"/>
    </source>
</evidence>
<gene>
    <name evidence="15" type="primary">ORF77</name>
    <name evidence="11" type="ORF">AngHV1_ORF77</name>
</gene>
<reference evidence="11 19" key="1">
    <citation type="journal article" date="2010" name="J. Gen. Virol.">
        <title>Complete genome sequence and taxonomic position of anguillid herpesvirus 1.</title>
        <authorList>
            <person name="van Beurden S.J."/>
            <person name="Bossers A."/>
            <person name="Voorbergen-Laarman M.H."/>
            <person name="Haenen O.L."/>
            <person name="Peters S."/>
            <person name="Abma-Henkens M.H."/>
            <person name="Peeters B.P."/>
            <person name="Rottier P.J."/>
            <person name="Engelsma M.Y."/>
        </authorList>
    </citation>
    <scope>NUCLEOTIDE SEQUENCE [LARGE SCALE GENOMIC DNA]</scope>
    <source>
        <strain evidence="11">500138</strain>
        <strain evidence="19">Isolate Anguilla anguilla/Netherlands/500138/1998</strain>
    </source>
</reference>
<dbReference type="EMBL" id="MW580851">
    <property type="protein sequence ID" value="QRM16629.1"/>
    <property type="molecule type" value="Genomic_DNA"/>
</dbReference>
<evidence type="ECO:0000313" key="15">
    <source>
        <dbReference type="EMBL" id="QRM16762.1"/>
    </source>
</evidence>
<comment type="similarity">
    <text evidence="2">Belongs to the thymidylate kinase family.</text>
</comment>
<dbReference type="EMBL" id="MW580854">
    <property type="protein sequence ID" value="QRM17023.1"/>
    <property type="molecule type" value="Genomic_DNA"/>
</dbReference>
<dbReference type="EMBL" id="FJ940765">
    <property type="protein sequence ID" value="ADA57840.2"/>
    <property type="molecule type" value="Genomic_DNA"/>
</dbReference>
<evidence type="ECO:0000256" key="7">
    <source>
        <dbReference type="ARBA" id="ARBA00022777"/>
    </source>
</evidence>
<dbReference type="EC" id="2.7.4.9" evidence="3"/>
<dbReference type="InterPro" id="IPR039430">
    <property type="entry name" value="Thymidylate_kin-like_dom"/>
</dbReference>
<dbReference type="EMBL" id="MW580855">
    <property type="protein sequence ID" value="QRM17154.1"/>
    <property type="molecule type" value="Genomic_DNA"/>
</dbReference>
<dbReference type="SUPFAM" id="SSF52540">
    <property type="entry name" value="P-loop containing nucleoside triphosphate hydrolases"/>
    <property type="match status" value="1"/>
</dbReference>
<dbReference type="EMBL" id="MW580850">
    <property type="protein sequence ID" value="QRM16498.1"/>
    <property type="molecule type" value="Genomic_DNA"/>
</dbReference>
<dbReference type="EMBL" id="MW580853">
    <property type="protein sequence ID" value="QRM16892.1"/>
    <property type="molecule type" value="Genomic_DNA"/>
</dbReference>
<protein>
    <recommendedName>
        <fullName evidence="9">dTMP kinase</fullName>
        <ecNumber evidence="3">2.7.4.9</ecNumber>
    </recommendedName>
    <alternativeName>
        <fullName evidence="9">dTMP kinase</fullName>
    </alternativeName>
</protein>
<evidence type="ECO:0000256" key="5">
    <source>
        <dbReference type="ARBA" id="ARBA00022727"/>
    </source>
</evidence>
<evidence type="ECO:0000256" key="4">
    <source>
        <dbReference type="ARBA" id="ARBA00022679"/>
    </source>
</evidence>
<dbReference type="GeneID" id="8683509"/>
<evidence type="ECO:0000313" key="14">
    <source>
        <dbReference type="EMBL" id="QRM16629.1"/>
    </source>
</evidence>
<dbReference type="Proteomes" id="UP000011239">
    <property type="component" value="Segment"/>
</dbReference>
<evidence type="ECO:0000313" key="13">
    <source>
        <dbReference type="EMBL" id="QRM16498.1"/>
    </source>
</evidence>
<evidence type="ECO:0000313" key="16">
    <source>
        <dbReference type="EMBL" id="QRM16892.1"/>
    </source>
</evidence>
<dbReference type="RefSeq" id="YP_003358216.2">
    <property type="nucleotide sequence ID" value="NC_013668.3"/>
</dbReference>
<reference evidence="15" key="4">
    <citation type="submission" date="2021-02" db="EMBL/GenBank/DDBJ databases">
        <authorList>
            <person name="Vanderplasschen A.F.C."/>
            <person name="Davison A.J."/>
        </authorList>
    </citation>
    <scope>NUCLEOTIDE SEQUENCE</scope>
    <source>
        <strain evidence="12">500138</strain>
        <strain evidence="14">DK-200249</strain>
        <strain evidence="13">DK-2008-50-66-1</strain>
        <strain evidence="15">DK-205223-2</strain>
        <strain evidence="16">DK-206116-1</strain>
        <strain evidence="17">HVA 486123</strain>
        <strain evidence="18">UK N080</strain>
    </source>
</reference>
<organism evidence="15">
    <name type="scientific">Anguillid herpesvirus 1</name>
    <dbReference type="NCBI Taxonomy" id="150286"/>
    <lineage>
        <taxon>Viruses</taxon>
        <taxon>Duplodnaviria</taxon>
        <taxon>Heunggongvirae</taxon>
        <taxon>Peploviricota</taxon>
        <taxon>Herviviricetes</taxon>
        <taxon>Herpesvirales</taxon>
        <taxon>Alloherpesviridae</taxon>
        <taxon>Cyvirus</taxon>
        <taxon>Cyvirus anguillidallo1</taxon>
    </lineage>
</organism>
<name>A0A1J0REA7_9VIRU</name>
<dbReference type="EMBL" id="MW580852">
    <property type="protein sequence ID" value="QRM16762.1"/>
    <property type="molecule type" value="Genomic_DNA"/>
</dbReference>
<dbReference type="GO" id="GO:0006227">
    <property type="term" value="P:dUDP biosynthetic process"/>
    <property type="evidence" value="ECO:0007669"/>
    <property type="project" value="TreeGrafter"/>
</dbReference>
<keyword evidence="8" id="KW-0067">ATP-binding</keyword>
<evidence type="ECO:0000256" key="8">
    <source>
        <dbReference type="ARBA" id="ARBA00022840"/>
    </source>
</evidence>
<dbReference type="GO" id="GO:0005524">
    <property type="term" value="F:ATP binding"/>
    <property type="evidence" value="ECO:0007669"/>
    <property type="project" value="UniProtKB-KW"/>
</dbReference>
<dbReference type="EMBL" id="MW580849">
    <property type="protein sequence ID" value="QRM16370.1"/>
    <property type="molecule type" value="Genomic_DNA"/>
</dbReference>
<dbReference type="InterPro" id="IPR018094">
    <property type="entry name" value="Thymidylate_kinase"/>
</dbReference>
<dbReference type="OrthoDB" id="9060at10239"/>
<dbReference type="GO" id="GO:0006235">
    <property type="term" value="P:dTTP biosynthetic process"/>
    <property type="evidence" value="ECO:0007669"/>
    <property type="project" value="UniProtKB-UniPathway"/>
</dbReference>
<keyword evidence="6" id="KW-0547">Nucleotide-binding</keyword>
<evidence type="ECO:0000313" key="11">
    <source>
        <dbReference type="EMBL" id="ADA57840.2"/>
    </source>
</evidence>
<accession>D2E8C8</accession>
<keyword evidence="4 15" id="KW-0808">Transferase</keyword>
<evidence type="ECO:0000256" key="2">
    <source>
        <dbReference type="ARBA" id="ARBA00009776"/>
    </source>
</evidence>
<evidence type="ECO:0000259" key="10">
    <source>
        <dbReference type="Pfam" id="PF02223"/>
    </source>
</evidence>
<reference evidence="15" key="3">
    <citation type="journal article" date="2021" name="Microorganisms">
        <title>Genomes of Anguillid Herpesvirus 1 Strains Reveal Evolutionary Disparities and Low Genetic Diversity in the Genus Cyprinivirus.</title>
        <authorList>
            <person name="Donohoe O."/>
            <person name="Zhang H."/>
            <person name="Delrez N."/>
            <person name="Gao Y."/>
            <person name="Suarez N.M."/>
            <person name="Davison A.J."/>
            <person name="Vanderplasschen A."/>
        </authorList>
    </citation>
    <scope>NUCLEOTIDE SEQUENCE</scope>
    <source>
        <strain evidence="12">500138</strain>
        <strain evidence="14">DK-200249</strain>
        <strain evidence="13">DK-2008-50-66-1</strain>
        <strain evidence="15">DK-205223-2</strain>
        <strain evidence="16">DK-206116-1</strain>
        <strain evidence="17">HVA 486123</strain>
        <strain evidence="18">UK N080</strain>
    </source>
</reference>
<accession>A0A1J0REA7</accession>
<dbReference type="PANTHER" id="PTHR10344:SF1">
    <property type="entry name" value="THYMIDYLATE KINASE"/>
    <property type="match status" value="1"/>
</dbReference>
<evidence type="ECO:0000256" key="6">
    <source>
        <dbReference type="ARBA" id="ARBA00022741"/>
    </source>
</evidence>
<evidence type="ECO:0000256" key="1">
    <source>
        <dbReference type="ARBA" id="ARBA00004992"/>
    </source>
</evidence>
<dbReference type="GO" id="GO:0004798">
    <property type="term" value="F:dTMP kinase activity"/>
    <property type="evidence" value="ECO:0007669"/>
    <property type="project" value="UniProtKB-EC"/>
</dbReference>
<evidence type="ECO:0000256" key="9">
    <source>
        <dbReference type="ARBA" id="ARBA00029962"/>
    </source>
</evidence>
<dbReference type="InterPro" id="IPR027417">
    <property type="entry name" value="P-loop_NTPase"/>
</dbReference>
<reference evidence="11" key="2">
    <citation type="submission" date="2012-05" db="EMBL/GenBank/DDBJ databases">
        <authorList>
            <person name="van Beurden S.J."/>
            <person name="Gatherer D."/>
            <person name="Tuzi K."/>
            <person name="Herzyk P."/>
            <person name="Galbraith J."/>
            <person name="Peeters B.P.H."/>
            <person name="Rottier P.J.M."/>
            <person name="Engelsma M.Y."/>
            <person name="Davison A.J."/>
        </authorList>
    </citation>
    <scope>NUCLEOTIDE SEQUENCE</scope>
    <source>
        <strain evidence="11">500138</strain>
    </source>
</reference>
<dbReference type="NCBIfam" id="TIGR00041">
    <property type="entry name" value="DTMP_kinase"/>
    <property type="match status" value="1"/>
</dbReference>
<dbReference type="PANTHER" id="PTHR10344">
    <property type="entry name" value="THYMIDYLATE KINASE"/>
    <property type="match status" value="1"/>
</dbReference>
<keyword evidence="19" id="KW-1185">Reference proteome</keyword>